<dbReference type="EMBL" id="HG712552">
    <property type="protein sequence ID" value="CDJ51017.1"/>
    <property type="molecule type" value="Genomic_DNA"/>
</dbReference>
<dbReference type="AlphaFoldDB" id="U6LKZ8"/>
<dbReference type="OrthoDB" id="10506605at2759"/>
<evidence type="ECO:0000313" key="4">
    <source>
        <dbReference type="Proteomes" id="UP000030750"/>
    </source>
</evidence>
<evidence type="ECO:0000313" key="3">
    <source>
        <dbReference type="EMBL" id="CDJ51017.1"/>
    </source>
</evidence>
<feature type="signal peptide" evidence="2">
    <location>
        <begin position="1"/>
        <end position="22"/>
    </location>
</feature>
<evidence type="ECO:0000256" key="2">
    <source>
        <dbReference type="SAM" id="SignalP"/>
    </source>
</evidence>
<dbReference type="Proteomes" id="UP000030750">
    <property type="component" value="Unassembled WGS sequence"/>
</dbReference>
<accession>U6LKZ8</accession>
<feature type="region of interest" description="Disordered" evidence="1">
    <location>
        <begin position="175"/>
        <end position="198"/>
    </location>
</feature>
<reference evidence="3" key="2">
    <citation type="submission" date="2013-10" db="EMBL/GenBank/DDBJ databases">
        <authorList>
            <person name="Aslett M."/>
        </authorList>
    </citation>
    <scope>NUCLEOTIDE SEQUENCE [LARGE SCALE GENOMIC DNA]</scope>
    <source>
        <strain evidence="3">Houghton</strain>
    </source>
</reference>
<gene>
    <name evidence="3" type="ORF">EBH_0086950</name>
</gene>
<feature type="chain" id="PRO_5004673860" evidence="2">
    <location>
        <begin position="23"/>
        <end position="296"/>
    </location>
</feature>
<feature type="compositionally biased region" description="Pro residues" evidence="1">
    <location>
        <begin position="186"/>
        <end position="196"/>
    </location>
</feature>
<keyword evidence="2" id="KW-0732">Signal</keyword>
<dbReference type="VEuPathDB" id="ToxoDB:EBH_0086950"/>
<name>U6LKZ8_9EIME</name>
<keyword evidence="4" id="KW-1185">Reference proteome</keyword>
<protein>
    <submittedName>
        <fullName evidence="3">Uncharacterized protein</fullName>
    </submittedName>
</protein>
<organism evidence="3 4">
    <name type="scientific">Eimeria brunetti</name>
    <dbReference type="NCBI Taxonomy" id="51314"/>
    <lineage>
        <taxon>Eukaryota</taxon>
        <taxon>Sar</taxon>
        <taxon>Alveolata</taxon>
        <taxon>Apicomplexa</taxon>
        <taxon>Conoidasida</taxon>
        <taxon>Coccidia</taxon>
        <taxon>Eucoccidiorida</taxon>
        <taxon>Eimeriorina</taxon>
        <taxon>Eimeriidae</taxon>
        <taxon>Eimeria</taxon>
    </lineage>
</organism>
<reference evidence="3" key="1">
    <citation type="submission" date="2013-10" db="EMBL/GenBank/DDBJ databases">
        <title>Genomic analysis of the causative agents of coccidiosis in chickens.</title>
        <authorList>
            <person name="Reid A.J."/>
            <person name="Blake D."/>
            <person name="Billington K."/>
            <person name="Browne H."/>
            <person name="Dunn M."/>
            <person name="Hung S."/>
            <person name="Kawahara F."/>
            <person name="Miranda-Saavedra D."/>
            <person name="Mourier T."/>
            <person name="Nagra H."/>
            <person name="Otto T.D."/>
            <person name="Rawlings N."/>
            <person name="Sanchez A."/>
            <person name="Sanders M."/>
            <person name="Subramaniam C."/>
            <person name="Tay Y."/>
            <person name="Dear P."/>
            <person name="Doerig C."/>
            <person name="Gruber A."/>
            <person name="Parkinson J."/>
            <person name="Shirley M."/>
            <person name="Wan K.L."/>
            <person name="Berriman M."/>
            <person name="Tomley F."/>
            <person name="Pain A."/>
        </authorList>
    </citation>
    <scope>NUCLEOTIDE SEQUENCE [LARGE SCALE GENOMIC DNA]</scope>
    <source>
        <strain evidence="3">Houghton</strain>
    </source>
</reference>
<evidence type="ECO:0000256" key="1">
    <source>
        <dbReference type="SAM" id="MobiDB-lite"/>
    </source>
</evidence>
<proteinExistence type="predicted"/>
<sequence>MKAASGWVAAAACLLCLAGVKADTRGLIQSFYKYDICRKDYLNIAATGDTKSPACWTFSRTQDPAERYKSFAAEISNRQFSFYGPRDRILSRLVAYAPGSIDLKEYKGPLLQQGLEAAAVPPDFKEKFLDFIAFLCCLSRQATDIKWSEEQIQRWEALGLDVKAELAKKVFEPPVAPKPEQEEPKPPAPPPPPPGPSEVYFGLKEAALTLPSGARASLHFDPSKGPIEIALGRPIEESSIEEIQEKLLREREKIQEKLLQAAHGSELPEARAVPTQAACKSALLYPKMVFKNRIIE</sequence>